<protein>
    <submittedName>
        <fullName evidence="1">Uncharacterized protein</fullName>
    </submittedName>
</protein>
<keyword evidence="2" id="KW-1185">Reference proteome</keyword>
<dbReference type="InParanoid" id="A0A3Q7EY34"/>
<reference evidence="1" key="2">
    <citation type="submission" date="2019-01" db="UniProtKB">
        <authorList>
            <consortium name="EnsemblPlants"/>
        </authorList>
    </citation>
    <scope>IDENTIFICATION</scope>
    <source>
        <strain evidence="1">cv. Heinz 1706</strain>
    </source>
</reference>
<reference evidence="1" key="1">
    <citation type="journal article" date="2012" name="Nature">
        <title>The tomato genome sequence provides insights into fleshy fruit evolution.</title>
        <authorList>
            <consortium name="Tomato Genome Consortium"/>
        </authorList>
    </citation>
    <scope>NUCLEOTIDE SEQUENCE [LARGE SCALE GENOMIC DNA]</scope>
    <source>
        <strain evidence="1">cv. Heinz 1706</strain>
    </source>
</reference>
<dbReference type="Proteomes" id="UP000004994">
    <property type="component" value="Chromosome 2"/>
</dbReference>
<sequence>MLNSFILFFLANGKPSNEYPYVLSLPNPFGFNQHDIDSCSSGKPSNEYPYVLSLPNPFVFNQHDTDSCSSEKPSNEYPYVLSLSNPFGFNQHDIDSCSRFISNSVPDQTLTVDQNLPFEGDIANPNNRIVVPSKGFSRTRNPRV</sequence>
<accession>A0A3Q7EY34</accession>
<proteinExistence type="predicted"/>
<organism evidence="1">
    <name type="scientific">Solanum lycopersicum</name>
    <name type="common">Tomato</name>
    <name type="synonym">Lycopersicon esculentum</name>
    <dbReference type="NCBI Taxonomy" id="4081"/>
    <lineage>
        <taxon>Eukaryota</taxon>
        <taxon>Viridiplantae</taxon>
        <taxon>Streptophyta</taxon>
        <taxon>Embryophyta</taxon>
        <taxon>Tracheophyta</taxon>
        <taxon>Spermatophyta</taxon>
        <taxon>Magnoliopsida</taxon>
        <taxon>eudicotyledons</taxon>
        <taxon>Gunneridae</taxon>
        <taxon>Pentapetalae</taxon>
        <taxon>asterids</taxon>
        <taxon>lamiids</taxon>
        <taxon>Solanales</taxon>
        <taxon>Solanaceae</taxon>
        <taxon>Solanoideae</taxon>
        <taxon>Solaneae</taxon>
        <taxon>Solanum</taxon>
        <taxon>Solanum subgen. Lycopersicon</taxon>
    </lineage>
</organism>
<evidence type="ECO:0000313" key="1">
    <source>
        <dbReference type="EnsemblPlants" id="Solyc02g023940.2.1"/>
    </source>
</evidence>
<dbReference type="AlphaFoldDB" id="A0A3Q7EY34"/>
<dbReference type="Gramene" id="Solyc02g023940.2.1">
    <property type="protein sequence ID" value="Solyc02g023940.2.1"/>
    <property type="gene ID" value="Solyc02g023940.2"/>
</dbReference>
<evidence type="ECO:0000313" key="2">
    <source>
        <dbReference type="Proteomes" id="UP000004994"/>
    </source>
</evidence>
<name>A0A3Q7EY34_SOLLC</name>
<dbReference type="EnsemblPlants" id="Solyc02g023940.2.1">
    <property type="protein sequence ID" value="Solyc02g023940.2.1"/>
    <property type="gene ID" value="Solyc02g023940.2"/>
</dbReference>